<dbReference type="GO" id="GO:0008170">
    <property type="term" value="F:N-methyltransferase activity"/>
    <property type="evidence" value="ECO:0007669"/>
    <property type="project" value="InterPro"/>
</dbReference>
<dbReference type="InterPro" id="IPR002941">
    <property type="entry name" value="DNA_methylase_N4/N6"/>
</dbReference>
<proteinExistence type="predicted"/>
<keyword evidence="1 4" id="KW-0489">Methyltransferase</keyword>
<sequence>MTLVEYKGLTADVMWWEEVSDEKLEELRKEYYQKPSINEVKKELKTISRGGSLISKVNKYYFRDLQARVKKWNSKWAVADVFESNALMGIFLARIHNQNVYTKEDGPDIKKIETALRIGAKGIAAPITNFNIKNIDNLLLSKYNVNNNYYDYSCGWGVRLLSAMRNNVNYFGTDPNHELYERLLELEKDYKSVAMFHNSTVDIRNTGSEVLHEDWKNKMGLAFSSPPYFLLEDYKTGEQSAQQDTSYEDWQELYLRPTFRNIKEYLIDEGYFMINIKDYSKFTLEADSKRIAIEEGFEFIENIPLSPINRYSPKDEKVVQKSDEYIMVFRKKL</sequence>
<evidence type="ECO:0000313" key="4">
    <source>
        <dbReference type="EMBL" id="DAF42631.1"/>
    </source>
</evidence>
<name>A0A8S5RVN5_9CAUD</name>
<dbReference type="Gene3D" id="3.40.50.150">
    <property type="entry name" value="Vaccinia Virus protein VP39"/>
    <property type="match status" value="1"/>
</dbReference>
<keyword evidence="2" id="KW-0808">Transferase</keyword>
<evidence type="ECO:0000256" key="2">
    <source>
        <dbReference type="ARBA" id="ARBA00022679"/>
    </source>
</evidence>
<evidence type="ECO:0000256" key="1">
    <source>
        <dbReference type="ARBA" id="ARBA00022603"/>
    </source>
</evidence>
<feature type="domain" description="DNA methylase N-4/N-6" evidence="3">
    <location>
        <begin position="221"/>
        <end position="332"/>
    </location>
</feature>
<dbReference type="EMBL" id="BK032497">
    <property type="protein sequence ID" value="DAF42631.1"/>
    <property type="molecule type" value="Genomic_DNA"/>
</dbReference>
<protein>
    <submittedName>
        <fullName evidence="4">Modification methylase</fullName>
    </submittedName>
</protein>
<dbReference type="GO" id="GO:0032259">
    <property type="term" value="P:methylation"/>
    <property type="evidence" value="ECO:0007669"/>
    <property type="project" value="UniProtKB-KW"/>
</dbReference>
<accession>A0A8S5RVN5</accession>
<dbReference type="GO" id="GO:0003677">
    <property type="term" value="F:DNA binding"/>
    <property type="evidence" value="ECO:0007669"/>
    <property type="project" value="InterPro"/>
</dbReference>
<organism evidence="4">
    <name type="scientific">Siphoviridae sp. ctHip2</name>
    <dbReference type="NCBI Taxonomy" id="2827830"/>
    <lineage>
        <taxon>Viruses</taxon>
        <taxon>Duplodnaviria</taxon>
        <taxon>Heunggongvirae</taxon>
        <taxon>Uroviricota</taxon>
        <taxon>Caudoviricetes</taxon>
    </lineage>
</organism>
<evidence type="ECO:0000259" key="3">
    <source>
        <dbReference type="Pfam" id="PF01555"/>
    </source>
</evidence>
<reference evidence="4" key="1">
    <citation type="journal article" date="2021" name="Proc. Natl. Acad. Sci. U.S.A.">
        <title>A Catalog of Tens of Thousands of Viruses from Human Metagenomes Reveals Hidden Associations with Chronic Diseases.</title>
        <authorList>
            <person name="Tisza M.J."/>
            <person name="Buck C.B."/>
        </authorList>
    </citation>
    <scope>NUCLEOTIDE SEQUENCE</scope>
    <source>
        <strain evidence="4">CtHip2</strain>
    </source>
</reference>
<dbReference type="InterPro" id="IPR029063">
    <property type="entry name" value="SAM-dependent_MTases_sf"/>
</dbReference>
<dbReference type="Pfam" id="PF01555">
    <property type="entry name" value="N6_N4_Mtase"/>
    <property type="match status" value="1"/>
</dbReference>
<dbReference type="SUPFAM" id="SSF53335">
    <property type="entry name" value="S-adenosyl-L-methionine-dependent methyltransferases"/>
    <property type="match status" value="2"/>
</dbReference>